<feature type="non-terminal residue" evidence="2">
    <location>
        <position position="1"/>
    </location>
</feature>
<reference evidence="2 3" key="1">
    <citation type="submission" date="2017-06" db="EMBL/GenBank/DDBJ databases">
        <title>A platform for efficient transgenesis in Macrostomum lignano, a flatworm model organism for stem cell research.</title>
        <authorList>
            <person name="Berezikov E."/>
        </authorList>
    </citation>
    <scope>NUCLEOTIDE SEQUENCE [LARGE SCALE GENOMIC DNA]</scope>
    <source>
        <strain evidence="2">DV1</strain>
        <tissue evidence="2">Whole organism</tissue>
    </source>
</reference>
<comment type="caution">
    <text evidence="2">The sequence shown here is derived from an EMBL/GenBank/DDBJ whole genome shotgun (WGS) entry which is preliminary data.</text>
</comment>
<accession>A0A267DU96</accession>
<evidence type="ECO:0000313" key="3">
    <source>
        <dbReference type="Proteomes" id="UP000215902"/>
    </source>
</evidence>
<gene>
    <name evidence="2" type="ORF">BOX15_Mlig025661g1</name>
</gene>
<proteinExistence type="predicted"/>
<dbReference type="EMBL" id="NIVC01003179">
    <property type="protein sequence ID" value="PAA52815.1"/>
    <property type="molecule type" value="Genomic_DNA"/>
</dbReference>
<dbReference type="OrthoDB" id="6159055at2759"/>
<dbReference type="Proteomes" id="UP000215902">
    <property type="component" value="Unassembled WGS sequence"/>
</dbReference>
<name>A0A267DU96_9PLAT</name>
<evidence type="ECO:0000256" key="1">
    <source>
        <dbReference type="SAM" id="MobiDB-lite"/>
    </source>
</evidence>
<evidence type="ECO:0000313" key="2">
    <source>
        <dbReference type="EMBL" id="PAA52815.1"/>
    </source>
</evidence>
<organism evidence="2 3">
    <name type="scientific">Macrostomum lignano</name>
    <dbReference type="NCBI Taxonomy" id="282301"/>
    <lineage>
        <taxon>Eukaryota</taxon>
        <taxon>Metazoa</taxon>
        <taxon>Spiralia</taxon>
        <taxon>Lophotrochozoa</taxon>
        <taxon>Platyhelminthes</taxon>
        <taxon>Rhabditophora</taxon>
        <taxon>Macrostomorpha</taxon>
        <taxon>Macrostomida</taxon>
        <taxon>Macrostomidae</taxon>
        <taxon>Macrostomum</taxon>
    </lineage>
</organism>
<keyword evidence="3" id="KW-1185">Reference proteome</keyword>
<protein>
    <recommendedName>
        <fullName evidence="4">DUF4806 domain-containing protein</fullName>
    </recommendedName>
</protein>
<sequence length="181" mass="20405">SVQQLEQASEVRTRLYDKLCTLQNTTGCSSAPDNACLEGMPMSSVDDVLAFCVKLEDAEFHECLVRRLVMIGGKSVKDTVRLMIGRLMTNELQGIYNRNGTDGRHKFIGPMDSLVQAAARRAHPTEVETDVIDAIAKTLKNSRDRDGGREDRRRREPEQLERQGGQPRSRCRKRRSDNSLT</sequence>
<evidence type="ECO:0008006" key="4">
    <source>
        <dbReference type="Google" id="ProtNLM"/>
    </source>
</evidence>
<dbReference type="AlphaFoldDB" id="A0A267DU96"/>
<feature type="region of interest" description="Disordered" evidence="1">
    <location>
        <begin position="139"/>
        <end position="181"/>
    </location>
</feature>
<feature type="compositionally biased region" description="Basic and acidic residues" evidence="1">
    <location>
        <begin position="141"/>
        <end position="161"/>
    </location>
</feature>